<evidence type="ECO:0000313" key="1">
    <source>
        <dbReference type="EMBL" id="TDC53074.1"/>
    </source>
</evidence>
<reference evidence="1 2" key="1">
    <citation type="submission" date="2019-02" db="EMBL/GenBank/DDBJ databases">
        <title>Draft genome sequences of novel Actinobacteria.</title>
        <authorList>
            <person name="Sahin N."/>
            <person name="Ay H."/>
            <person name="Saygin H."/>
        </authorList>
    </citation>
    <scope>NUCLEOTIDE SEQUENCE [LARGE SCALE GENOMIC DNA]</scope>
    <source>
        <strain evidence="1 2">KC603</strain>
    </source>
</reference>
<gene>
    <name evidence="1" type="ORF">E1212_06540</name>
</gene>
<comment type="caution">
    <text evidence="1">The sequence shown here is derived from an EMBL/GenBank/DDBJ whole genome shotgun (WGS) entry which is preliminary data.</text>
</comment>
<accession>A0A4R4RTU0</accession>
<evidence type="ECO:0000313" key="2">
    <source>
        <dbReference type="Proteomes" id="UP000295621"/>
    </source>
</evidence>
<dbReference type="EMBL" id="SMKL01000011">
    <property type="protein sequence ID" value="TDC53074.1"/>
    <property type="molecule type" value="Genomic_DNA"/>
</dbReference>
<organism evidence="1 2">
    <name type="scientific">Jiangella ureilytica</name>
    <dbReference type="NCBI Taxonomy" id="2530374"/>
    <lineage>
        <taxon>Bacteria</taxon>
        <taxon>Bacillati</taxon>
        <taxon>Actinomycetota</taxon>
        <taxon>Actinomycetes</taxon>
        <taxon>Jiangellales</taxon>
        <taxon>Jiangellaceae</taxon>
        <taxon>Jiangella</taxon>
    </lineage>
</organism>
<dbReference type="Proteomes" id="UP000295621">
    <property type="component" value="Unassembled WGS sequence"/>
</dbReference>
<protein>
    <submittedName>
        <fullName evidence="1">Uncharacterized protein</fullName>
    </submittedName>
</protein>
<proteinExistence type="predicted"/>
<sequence>MNHATIAPGVRYVGTPVVLPVTDNPDGSGDLQDQTINLPEPSQWQPVERPLVHDVGHGFGLGEELGHGFGSETPRVWSSAP</sequence>
<name>A0A4R4RTU0_9ACTN</name>
<keyword evidence="2" id="KW-1185">Reference proteome</keyword>
<dbReference type="OrthoDB" id="9794638at2"/>
<dbReference type="AlphaFoldDB" id="A0A4R4RTU0"/>
<dbReference type="RefSeq" id="WP_131980544.1">
    <property type="nucleotide sequence ID" value="NZ_SMKL01000011.1"/>
</dbReference>